<protein>
    <submittedName>
        <fullName evidence="1">Uncharacterized protein</fullName>
    </submittedName>
</protein>
<dbReference type="EMBL" id="JAAXPI010000011">
    <property type="protein sequence ID" value="NKZ04247.1"/>
    <property type="molecule type" value="Genomic_DNA"/>
</dbReference>
<comment type="caution">
    <text evidence="1">The sequence shown here is derived from an EMBL/GenBank/DDBJ whole genome shotgun (WGS) entry which is preliminary data.</text>
</comment>
<dbReference type="AlphaFoldDB" id="A0A846YX17"/>
<keyword evidence="2" id="KW-1185">Reference proteome</keyword>
<accession>A0A846YX17</accession>
<reference evidence="1 2" key="1">
    <citation type="submission" date="2020-04" db="EMBL/GenBank/DDBJ databases">
        <title>MicrobeNet Type strains.</title>
        <authorList>
            <person name="Nicholson A.C."/>
        </authorList>
    </citation>
    <scope>NUCLEOTIDE SEQUENCE [LARGE SCALE GENOMIC DNA]</scope>
    <source>
        <strain evidence="1 2">ATCC BAA-277</strain>
    </source>
</reference>
<dbReference type="Proteomes" id="UP000579250">
    <property type="component" value="Unassembled WGS sequence"/>
</dbReference>
<sequence length="46" mass="5147">MLGVVRPVAIRQALEGFKGPQDAREGDRWDVRRPKYILAAYMASGT</sequence>
<evidence type="ECO:0000313" key="1">
    <source>
        <dbReference type="EMBL" id="NKZ04247.1"/>
    </source>
</evidence>
<evidence type="ECO:0000313" key="2">
    <source>
        <dbReference type="Proteomes" id="UP000579250"/>
    </source>
</evidence>
<proteinExistence type="predicted"/>
<organism evidence="1 2">
    <name type="scientific">Actinomadura latina</name>
    <dbReference type="NCBI Taxonomy" id="163603"/>
    <lineage>
        <taxon>Bacteria</taxon>
        <taxon>Bacillati</taxon>
        <taxon>Actinomycetota</taxon>
        <taxon>Actinomycetes</taxon>
        <taxon>Streptosporangiales</taxon>
        <taxon>Thermomonosporaceae</taxon>
        <taxon>Actinomadura</taxon>
    </lineage>
</organism>
<dbReference type="RefSeq" id="WP_157438342.1">
    <property type="nucleotide sequence ID" value="NZ_JAAXPI010000011.1"/>
</dbReference>
<name>A0A846YX17_9ACTN</name>
<gene>
    <name evidence="1" type="ORF">HGB48_10845</name>
</gene>